<dbReference type="RefSeq" id="WP_378166166.1">
    <property type="nucleotide sequence ID" value="NZ_JBHSBU010000001.1"/>
</dbReference>
<accession>A0ABV8MVK4</accession>
<dbReference type="PANTHER" id="PTHR42194:SF1">
    <property type="entry name" value="UPF0276 PROTEIN HI_1600"/>
    <property type="match status" value="1"/>
</dbReference>
<organism evidence="1 2">
    <name type="scientific">Chitinimonas lacunae</name>
    <dbReference type="NCBI Taxonomy" id="1963018"/>
    <lineage>
        <taxon>Bacteria</taxon>
        <taxon>Pseudomonadati</taxon>
        <taxon>Pseudomonadota</taxon>
        <taxon>Betaproteobacteria</taxon>
        <taxon>Neisseriales</taxon>
        <taxon>Chitinibacteraceae</taxon>
        <taxon>Chitinimonas</taxon>
    </lineage>
</organism>
<comment type="caution">
    <text evidence="1">The sequence shown here is derived from an EMBL/GenBank/DDBJ whole genome shotgun (WGS) entry which is preliminary data.</text>
</comment>
<name>A0ABV8MVK4_9NEIS</name>
<dbReference type="InterPro" id="IPR036237">
    <property type="entry name" value="Xyl_isomerase-like_sf"/>
</dbReference>
<evidence type="ECO:0000313" key="2">
    <source>
        <dbReference type="Proteomes" id="UP001595791"/>
    </source>
</evidence>
<proteinExistence type="predicted"/>
<dbReference type="SUPFAM" id="SSF51658">
    <property type="entry name" value="Xylose isomerase-like"/>
    <property type="match status" value="1"/>
</dbReference>
<reference evidence="2" key="1">
    <citation type="journal article" date="2019" name="Int. J. Syst. Evol. Microbiol.">
        <title>The Global Catalogue of Microorganisms (GCM) 10K type strain sequencing project: providing services to taxonomists for standard genome sequencing and annotation.</title>
        <authorList>
            <consortium name="The Broad Institute Genomics Platform"/>
            <consortium name="The Broad Institute Genome Sequencing Center for Infectious Disease"/>
            <person name="Wu L."/>
            <person name="Ma J."/>
        </authorList>
    </citation>
    <scope>NUCLEOTIDE SEQUENCE [LARGE SCALE GENOMIC DNA]</scope>
    <source>
        <strain evidence="2">LMG 29894</strain>
    </source>
</reference>
<dbReference type="Proteomes" id="UP001595791">
    <property type="component" value="Unassembled WGS sequence"/>
</dbReference>
<sequence>MSSTSALPRAAGVGLRLPHIRQVLAERPAVAWFEVHPENYFGGGANLTALTAVRAHYPLSLHGVGMGLGSMVEPDPQHLAQFRQLIDRLEPAAVSEHLCWNRTEHECFNDLLPLPYTEAALDLLCQRVEQAQEALGRRLLIENLSSYVAFAEDCIPEGEFLAELARRSGCGLLVDINNLLVNQRNLGRDARAALQALPPEAVAELHIAGFELRPDGLTLDTHGAPVDPAAWALLDVAYTRFGPVPTLLERDTNLPPLAELLAEARQISHALARLAEVRP</sequence>
<evidence type="ECO:0000313" key="1">
    <source>
        <dbReference type="EMBL" id="MFC4160870.1"/>
    </source>
</evidence>
<dbReference type="EMBL" id="JBHSBU010000001">
    <property type="protein sequence ID" value="MFC4160870.1"/>
    <property type="molecule type" value="Genomic_DNA"/>
</dbReference>
<keyword evidence="2" id="KW-1185">Reference proteome</keyword>
<protein>
    <submittedName>
        <fullName evidence="1">DUF692 family multinuclear iron-containing protein</fullName>
    </submittedName>
</protein>
<dbReference type="NCBIfam" id="NF003818">
    <property type="entry name" value="PRK05409.1"/>
    <property type="match status" value="1"/>
</dbReference>
<dbReference type="Pfam" id="PF05114">
    <property type="entry name" value="MbnB_TglH_ChrH"/>
    <property type="match status" value="1"/>
</dbReference>
<dbReference type="InterPro" id="IPR007801">
    <property type="entry name" value="MbnB/TglH/ChrH"/>
</dbReference>
<gene>
    <name evidence="1" type="ORF">ACFOW7_16140</name>
</gene>
<dbReference type="Gene3D" id="3.20.20.150">
    <property type="entry name" value="Divalent-metal-dependent TIM barrel enzymes"/>
    <property type="match status" value="1"/>
</dbReference>
<dbReference type="PANTHER" id="PTHR42194">
    <property type="entry name" value="UPF0276 PROTEIN HI_1600"/>
    <property type="match status" value="1"/>
</dbReference>